<dbReference type="Gene3D" id="3.40.50.2300">
    <property type="match status" value="1"/>
</dbReference>
<protein>
    <recommendedName>
        <fullName evidence="3">Response regulatory domain-containing protein</fullName>
    </recommendedName>
</protein>
<dbReference type="Proteomes" id="UP000176752">
    <property type="component" value="Unassembled WGS sequence"/>
</dbReference>
<dbReference type="SMART" id="SM00448">
    <property type="entry name" value="REC"/>
    <property type="match status" value="1"/>
</dbReference>
<dbReference type="Pfam" id="PF00072">
    <property type="entry name" value="Response_reg"/>
    <property type="match status" value="1"/>
</dbReference>
<sequence>MPNKKPKVLMIEEDRFLRKIYRDKLSRLSFDFLEATNGEEGLNKVIYEKPDVVILDLMLPKKNGFDVLIDIRSNKNTQNIPVIILSNLGQESDIKRALDLGATSYLVKTDISLSGVVDKVKEQVAKNR</sequence>
<evidence type="ECO:0000313" key="4">
    <source>
        <dbReference type="EMBL" id="OGZ17728.1"/>
    </source>
</evidence>
<dbReference type="CDD" id="cd17574">
    <property type="entry name" value="REC_OmpR"/>
    <property type="match status" value="1"/>
</dbReference>
<dbReference type="InterPro" id="IPR001789">
    <property type="entry name" value="Sig_transdc_resp-reg_receiver"/>
</dbReference>
<dbReference type="PROSITE" id="PS50110">
    <property type="entry name" value="RESPONSE_REGULATORY"/>
    <property type="match status" value="1"/>
</dbReference>
<dbReference type="SUPFAM" id="SSF52172">
    <property type="entry name" value="CheY-like"/>
    <property type="match status" value="1"/>
</dbReference>
<gene>
    <name evidence="4" type="ORF">A2Z78_00245</name>
</gene>
<dbReference type="PANTHER" id="PTHR44591:SF3">
    <property type="entry name" value="RESPONSE REGULATORY DOMAIN-CONTAINING PROTEIN"/>
    <property type="match status" value="1"/>
</dbReference>
<accession>A0A1G2DXT8</accession>
<evidence type="ECO:0000256" key="1">
    <source>
        <dbReference type="ARBA" id="ARBA00022553"/>
    </source>
</evidence>
<feature type="domain" description="Response regulatory" evidence="3">
    <location>
        <begin position="7"/>
        <end position="123"/>
    </location>
</feature>
<dbReference type="AlphaFoldDB" id="A0A1G2DXT8"/>
<dbReference type="GO" id="GO:0000160">
    <property type="term" value="P:phosphorelay signal transduction system"/>
    <property type="evidence" value="ECO:0007669"/>
    <property type="project" value="InterPro"/>
</dbReference>
<name>A0A1G2DXT8_9BACT</name>
<dbReference type="InterPro" id="IPR011006">
    <property type="entry name" value="CheY-like_superfamily"/>
</dbReference>
<evidence type="ECO:0000313" key="5">
    <source>
        <dbReference type="Proteomes" id="UP000176752"/>
    </source>
</evidence>
<proteinExistence type="predicted"/>
<keyword evidence="1 2" id="KW-0597">Phosphoprotein</keyword>
<feature type="modified residue" description="4-aspartylphosphate" evidence="2">
    <location>
        <position position="56"/>
    </location>
</feature>
<organism evidence="4 5">
    <name type="scientific">Candidatus Nealsonbacteria bacterium RBG_13_36_15</name>
    <dbReference type="NCBI Taxonomy" id="1801660"/>
    <lineage>
        <taxon>Bacteria</taxon>
        <taxon>Candidatus Nealsoniibacteriota</taxon>
    </lineage>
</organism>
<evidence type="ECO:0000259" key="3">
    <source>
        <dbReference type="PROSITE" id="PS50110"/>
    </source>
</evidence>
<evidence type="ECO:0000256" key="2">
    <source>
        <dbReference type="PROSITE-ProRule" id="PRU00169"/>
    </source>
</evidence>
<comment type="caution">
    <text evidence="4">The sequence shown here is derived from an EMBL/GenBank/DDBJ whole genome shotgun (WGS) entry which is preliminary data.</text>
</comment>
<dbReference type="STRING" id="1801660.A2Z78_00245"/>
<dbReference type="EMBL" id="MHLV01000016">
    <property type="protein sequence ID" value="OGZ17728.1"/>
    <property type="molecule type" value="Genomic_DNA"/>
</dbReference>
<reference evidence="4 5" key="1">
    <citation type="journal article" date="2016" name="Nat. Commun.">
        <title>Thousands of microbial genomes shed light on interconnected biogeochemical processes in an aquifer system.</title>
        <authorList>
            <person name="Anantharaman K."/>
            <person name="Brown C.T."/>
            <person name="Hug L.A."/>
            <person name="Sharon I."/>
            <person name="Castelle C.J."/>
            <person name="Probst A.J."/>
            <person name="Thomas B.C."/>
            <person name="Singh A."/>
            <person name="Wilkins M.J."/>
            <person name="Karaoz U."/>
            <person name="Brodie E.L."/>
            <person name="Williams K.H."/>
            <person name="Hubbard S.S."/>
            <person name="Banfield J.F."/>
        </authorList>
    </citation>
    <scope>NUCLEOTIDE SEQUENCE [LARGE SCALE GENOMIC DNA]</scope>
</reference>
<dbReference type="PANTHER" id="PTHR44591">
    <property type="entry name" value="STRESS RESPONSE REGULATOR PROTEIN 1"/>
    <property type="match status" value="1"/>
</dbReference>
<dbReference type="InterPro" id="IPR050595">
    <property type="entry name" value="Bact_response_regulator"/>
</dbReference>